<dbReference type="SUPFAM" id="SSF52833">
    <property type="entry name" value="Thioredoxin-like"/>
    <property type="match status" value="1"/>
</dbReference>
<feature type="chain" id="PRO_5039307764" evidence="1">
    <location>
        <begin position="27"/>
        <end position="297"/>
    </location>
</feature>
<dbReference type="InterPro" id="IPR050553">
    <property type="entry name" value="Thioredoxin_ResA/DsbE_sf"/>
</dbReference>
<dbReference type="GO" id="GO:0016491">
    <property type="term" value="F:oxidoreductase activity"/>
    <property type="evidence" value="ECO:0007669"/>
    <property type="project" value="InterPro"/>
</dbReference>
<feature type="domain" description="Thioredoxin" evidence="2">
    <location>
        <begin position="48"/>
        <end position="196"/>
    </location>
</feature>
<dbReference type="PANTHER" id="PTHR42852">
    <property type="entry name" value="THIOL:DISULFIDE INTERCHANGE PROTEIN DSBE"/>
    <property type="match status" value="1"/>
</dbReference>
<dbReference type="PROSITE" id="PS51257">
    <property type="entry name" value="PROKAR_LIPOPROTEIN"/>
    <property type="match status" value="1"/>
</dbReference>
<keyword evidence="1" id="KW-0732">Signal</keyword>
<evidence type="ECO:0000259" key="2">
    <source>
        <dbReference type="PROSITE" id="PS51352"/>
    </source>
</evidence>
<feature type="signal peptide" evidence="1">
    <location>
        <begin position="1"/>
        <end position="26"/>
    </location>
</feature>
<dbReference type="InterPro" id="IPR036249">
    <property type="entry name" value="Thioredoxin-like_sf"/>
</dbReference>
<evidence type="ECO:0000256" key="1">
    <source>
        <dbReference type="SAM" id="SignalP"/>
    </source>
</evidence>
<proteinExistence type="predicted"/>
<comment type="caution">
    <text evidence="3">The sequence shown here is derived from an EMBL/GenBank/DDBJ whole genome shotgun (WGS) entry which is preliminary data.</text>
</comment>
<dbReference type="Proteomes" id="UP000377798">
    <property type="component" value="Unassembled WGS sequence"/>
</dbReference>
<dbReference type="InterPro" id="IPR000866">
    <property type="entry name" value="AhpC/TSA"/>
</dbReference>
<dbReference type="CDD" id="cd02966">
    <property type="entry name" value="TlpA_like_family"/>
    <property type="match status" value="1"/>
</dbReference>
<dbReference type="GO" id="GO:0016209">
    <property type="term" value="F:antioxidant activity"/>
    <property type="evidence" value="ECO:0007669"/>
    <property type="project" value="InterPro"/>
</dbReference>
<dbReference type="PANTHER" id="PTHR42852:SF17">
    <property type="entry name" value="THIOREDOXIN-LIKE PROTEIN HI_1115"/>
    <property type="match status" value="1"/>
</dbReference>
<organism evidence="3 4">
    <name type="scientific">Urinicoccus massiliensis</name>
    <dbReference type="NCBI Taxonomy" id="1723382"/>
    <lineage>
        <taxon>Bacteria</taxon>
        <taxon>Bacillati</taxon>
        <taxon>Bacillota</taxon>
        <taxon>Tissierellia</taxon>
        <taxon>Tissierellales</taxon>
        <taxon>Peptoniphilaceae</taxon>
        <taxon>Urinicoccus</taxon>
    </lineage>
</organism>
<dbReference type="InterPro" id="IPR013766">
    <property type="entry name" value="Thioredoxin_domain"/>
</dbReference>
<sequence length="297" mass="32706">MKTKMAIKRILPVFMVTAMLATTMTACGSKDNSGNMTTGNKTVASSNQAAGEKFPSFKGKDFEGNDVDESIFSKNEATLVNFWFNGCSACVNEMPALEEFSKKLKEQGAELIGINAGTASDAEGLAEAKDILSKQGVTYRNLILPNDHEYVRKIFSFPTTVIVDKNGNIVGDPIVGAIEDEKKQAEILKVIQEIKAGNGVTSSVPSDQSAANDDPTAPLYEEENKIFAENQDTWNKLFSKIKKDQAQENVEKPYVEFLKEQLEASKADFTEDEIKTINEGLEKIDKIEKQIAELKQK</sequence>
<dbReference type="RefSeq" id="WP_219849952.1">
    <property type="nucleotide sequence ID" value="NZ_CAACYI010000001.1"/>
</dbReference>
<accession>A0A8H2M778</accession>
<dbReference type="EMBL" id="CAACYI010000001">
    <property type="protein sequence ID" value="VFB16533.1"/>
    <property type="molecule type" value="Genomic_DNA"/>
</dbReference>
<dbReference type="Pfam" id="PF00578">
    <property type="entry name" value="AhpC-TSA"/>
    <property type="match status" value="1"/>
</dbReference>
<keyword evidence="4" id="KW-1185">Reference proteome</keyword>
<dbReference type="Gene3D" id="3.40.30.10">
    <property type="entry name" value="Glutaredoxin"/>
    <property type="match status" value="1"/>
</dbReference>
<evidence type="ECO:0000313" key="3">
    <source>
        <dbReference type="EMBL" id="VFB16533.1"/>
    </source>
</evidence>
<name>A0A8H2M778_9FIRM</name>
<gene>
    <name evidence="3" type="primary">resA</name>
    <name evidence="3" type="ORF">NCTC13150_01082</name>
</gene>
<reference evidence="3 4" key="1">
    <citation type="submission" date="2019-02" db="EMBL/GenBank/DDBJ databases">
        <authorList>
            <consortium name="Pathogen Informatics"/>
        </authorList>
    </citation>
    <scope>NUCLEOTIDE SEQUENCE [LARGE SCALE GENOMIC DNA]</scope>
    <source>
        <strain evidence="3 4">3012STDY7089603</strain>
    </source>
</reference>
<dbReference type="PROSITE" id="PS51352">
    <property type="entry name" value="THIOREDOXIN_2"/>
    <property type="match status" value="1"/>
</dbReference>
<evidence type="ECO:0000313" key="4">
    <source>
        <dbReference type="Proteomes" id="UP000377798"/>
    </source>
</evidence>
<dbReference type="AlphaFoldDB" id="A0A8H2M778"/>
<protein>
    <submittedName>
        <fullName evidence="3">Thiol-disulfide oxidoreductase resA</fullName>
    </submittedName>
</protein>